<name>A0ACC3DE88_9PEZI</name>
<protein>
    <submittedName>
        <fullName evidence="1">Uncharacterized protein</fullName>
    </submittedName>
</protein>
<gene>
    <name evidence="1" type="ORF">LTS18_002108</name>
</gene>
<reference evidence="1" key="1">
    <citation type="submission" date="2024-09" db="EMBL/GenBank/DDBJ databases">
        <title>Black Yeasts Isolated from many extreme environments.</title>
        <authorList>
            <person name="Coleine C."/>
            <person name="Stajich J.E."/>
            <person name="Selbmann L."/>
        </authorList>
    </citation>
    <scope>NUCLEOTIDE SEQUENCE</scope>
    <source>
        <strain evidence="1">CCFEE 5737</strain>
    </source>
</reference>
<comment type="caution">
    <text evidence="1">The sequence shown here is derived from an EMBL/GenBank/DDBJ whole genome shotgun (WGS) entry which is preliminary data.</text>
</comment>
<sequence>MHRYRSPGMEEGAPVREDGAQSLGVGLDQERDSNAPTEVYEKFNIMLHAGVTVTTGRGNGRKVEVLSIPFIKKYIQYAKSRIKPVLTKGAADHIVTTYSALRNDELEGNQRRTSPMTARTLETLIRLATAHAKARLSNRVEERDAEVAEGILRFALFKEIVEDERRKRRRVNQEPDAMSTDDDSSDDDEDGDESQRRRTQTPRRRAVGPSTRSQRNGASADAEDGVGEGDEDDDDDDLYTMTPRTQRTKSSRRTGANGNSQ</sequence>
<dbReference type="EMBL" id="JAWDJW010006055">
    <property type="protein sequence ID" value="KAK3066030.1"/>
    <property type="molecule type" value="Genomic_DNA"/>
</dbReference>
<proteinExistence type="predicted"/>
<organism evidence="1 2">
    <name type="scientific">Coniosporium uncinatum</name>
    <dbReference type="NCBI Taxonomy" id="93489"/>
    <lineage>
        <taxon>Eukaryota</taxon>
        <taxon>Fungi</taxon>
        <taxon>Dikarya</taxon>
        <taxon>Ascomycota</taxon>
        <taxon>Pezizomycotina</taxon>
        <taxon>Dothideomycetes</taxon>
        <taxon>Dothideomycetes incertae sedis</taxon>
        <taxon>Coniosporium</taxon>
    </lineage>
</organism>
<keyword evidence="2" id="KW-1185">Reference proteome</keyword>
<evidence type="ECO:0000313" key="1">
    <source>
        <dbReference type="EMBL" id="KAK3066030.1"/>
    </source>
</evidence>
<evidence type="ECO:0000313" key="2">
    <source>
        <dbReference type="Proteomes" id="UP001186974"/>
    </source>
</evidence>
<dbReference type="Proteomes" id="UP001186974">
    <property type="component" value="Unassembled WGS sequence"/>
</dbReference>
<feature type="non-terminal residue" evidence="1">
    <location>
        <position position="261"/>
    </location>
</feature>
<accession>A0ACC3DE88</accession>